<dbReference type="InterPro" id="IPR003593">
    <property type="entry name" value="AAA+_ATPase"/>
</dbReference>
<evidence type="ECO:0000256" key="3">
    <source>
        <dbReference type="ARBA" id="ARBA00022741"/>
    </source>
</evidence>
<evidence type="ECO:0000313" key="8">
    <source>
        <dbReference type="Proteomes" id="UP000245283"/>
    </source>
</evidence>
<sequence length="306" mass="33335">MNTEQKAVSIEAVTKRFGSLTAVDDVSFTVPVGEVMALLGPNGAGKTTLLDMILGFTKQNAGRIEVLGSQPTAATTGGRVGAVLQTRGLLDDLSVRETLQMVAACHYRHLPVEDVMARAGIDTFGGQKVKKCSGGQVQRLRFALALLTDPQLLILDEPTAGMDASARRDFWNSMHAEAERGRTIVFATHYLQEADDYADRVVLLGKGRVVADGSVADMTNGHGKTVEGIWHGRTEGLEPEEVCRRFGGDNIRFEYEGARIAFTTSNSDALALFLLERSLISDVRVTRPSMENVFFELTDDQARSER</sequence>
<dbReference type="InterPro" id="IPR027417">
    <property type="entry name" value="P-loop_NTPase"/>
</dbReference>
<dbReference type="AlphaFoldDB" id="A0A2V1K7B2"/>
<name>A0A2V1K7B2_9ACTO</name>
<dbReference type="PANTHER" id="PTHR42711:SF17">
    <property type="entry name" value="ABC TRANSPORTER ATP-BINDING PROTEIN"/>
    <property type="match status" value="1"/>
</dbReference>
<reference evidence="8" key="1">
    <citation type="submission" date="2018-05" db="EMBL/GenBank/DDBJ databases">
        <authorList>
            <person name="Li Y."/>
        </authorList>
    </citation>
    <scope>NUCLEOTIDE SEQUENCE [LARGE SCALE GENOMIC DNA]</scope>
    <source>
        <strain evidence="8">sk1b4</strain>
    </source>
</reference>
<dbReference type="EMBL" id="QETB01000001">
    <property type="protein sequence ID" value="PWF26993.1"/>
    <property type="molecule type" value="Genomic_DNA"/>
</dbReference>
<dbReference type="Pfam" id="PF00005">
    <property type="entry name" value="ABC_tran"/>
    <property type="match status" value="1"/>
</dbReference>
<evidence type="ECO:0000256" key="1">
    <source>
        <dbReference type="ARBA" id="ARBA00004202"/>
    </source>
</evidence>
<keyword evidence="5" id="KW-0046">Antibiotic resistance</keyword>
<dbReference type="InterPro" id="IPR003439">
    <property type="entry name" value="ABC_transporter-like_ATP-bd"/>
</dbReference>
<evidence type="ECO:0000256" key="5">
    <source>
        <dbReference type="ARBA" id="ARBA00023251"/>
    </source>
</evidence>
<dbReference type="GO" id="GO:0046677">
    <property type="term" value="P:response to antibiotic"/>
    <property type="evidence" value="ECO:0007669"/>
    <property type="project" value="UniProtKB-KW"/>
</dbReference>
<evidence type="ECO:0000259" key="6">
    <source>
        <dbReference type="PROSITE" id="PS50893"/>
    </source>
</evidence>
<dbReference type="GO" id="GO:0005524">
    <property type="term" value="F:ATP binding"/>
    <property type="evidence" value="ECO:0007669"/>
    <property type="project" value="UniProtKB-KW"/>
</dbReference>
<comment type="subcellular location">
    <subcellularLocation>
        <location evidence="1">Cell membrane</location>
        <topology evidence="1">Peripheral membrane protein</topology>
    </subcellularLocation>
</comment>
<organism evidence="7 8">
    <name type="scientific">Ancrocorticia populi</name>
    <dbReference type="NCBI Taxonomy" id="2175228"/>
    <lineage>
        <taxon>Bacteria</taxon>
        <taxon>Bacillati</taxon>
        <taxon>Actinomycetota</taxon>
        <taxon>Actinomycetes</taxon>
        <taxon>Actinomycetales</taxon>
        <taxon>Actinomycetaceae</taxon>
        <taxon>Ancrocorticia</taxon>
    </lineage>
</organism>
<dbReference type="RefSeq" id="WP_109092494.1">
    <property type="nucleotide sequence ID" value="NZ_CAMELQ010000007.1"/>
</dbReference>
<keyword evidence="2" id="KW-0813">Transport</keyword>
<dbReference type="GO" id="GO:0005886">
    <property type="term" value="C:plasma membrane"/>
    <property type="evidence" value="ECO:0007669"/>
    <property type="project" value="UniProtKB-SubCell"/>
</dbReference>
<dbReference type="Proteomes" id="UP000245283">
    <property type="component" value="Unassembled WGS sequence"/>
</dbReference>
<dbReference type="PROSITE" id="PS50893">
    <property type="entry name" value="ABC_TRANSPORTER_2"/>
    <property type="match status" value="1"/>
</dbReference>
<keyword evidence="3" id="KW-0547">Nucleotide-binding</keyword>
<keyword evidence="8" id="KW-1185">Reference proteome</keyword>
<proteinExistence type="predicted"/>
<evidence type="ECO:0000256" key="4">
    <source>
        <dbReference type="ARBA" id="ARBA00022840"/>
    </source>
</evidence>
<comment type="caution">
    <text evidence="7">The sequence shown here is derived from an EMBL/GenBank/DDBJ whole genome shotgun (WGS) entry which is preliminary data.</text>
</comment>
<evidence type="ECO:0000256" key="2">
    <source>
        <dbReference type="ARBA" id="ARBA00022448"/>
    </source>
</evidence>
<dbReference type="CDD" id="cd03230">
    <property type="entry name" value="ABC_DR_subfamily_A"/>
    <property type="match status" value="1"/>
</dbReference>
<dbReference type="SMART" id="SM00382">
    <property type="entry name" value="AAA"/>
    <property type="match status" value="1"/>
</dbReference>
<dbReference type="SUPFAM" id="SSF52540">
    <property type="entry name" value="P-loop containing nucleoside triphosphate hydrolases"/>
    <property type="match status" value="1"/>
</dbReference>
<dbReference type="OrthoDB" id="9804819at2"/>
<accession>A0A2V1K7B2</accession>
<dbReference type="PANTHER" id="PTHR42711">
    <property type="entry name" value="ABC TRANSPORTER ATP-BINDING PROTEIN"/>
    <property type="match status" value="1"/>
</dbReference>
<dbReference type="GO" id="GO:0016887">
    <property type="term" value="F:ATP hydrolysis activity"/>
    <property type="evidence" value="ECO:0007669"/>
    <property type="project" value="InterPro"/>
</dbReference>
<protein>
    <submittedName>
        <fullName evidence="7">ABC transporter ATP-binding protein</fullName>
    </submittedName>
</protein>
<gene>
    <name evidence="7" type="ORF">DD236_00830</name>
</gene>
<evidence type="ECO:0000313" key="7">
    <source>
        <dbReference type="EMBL" id="PWF26993.1"/>
    </source>
</evidence>
<dbReference type="InterPro" id="IPR050763">
    <property type="entry name" value="ABC_transporter_ATP-binding"/>
</dbReference>
<feature type="domain" description="ABC transporter" evidence="6">
    <location>
        <begin position="8"/>
        <end position="231"/>
    </location>
</feature>
<dbReference type="Gene3D" id="3.40.50.300">
    <property type="entry name" value="P-loop containing nucleotide triphosphate hydrolases"/>
    <property type="match status" value="1"/>
</dbReference>
<keyword evidence="4 7" id="KW-0067">ATP-binding</keyword>